<sequence length="97" mass="9461">VLLGNGDGTFAAAVNMPTGTQPWSVAIGDLDGIGGADLAVANYGSNSLSVLLNNSTGLSAVQHTTVAVSAVNDAPVLSSVATSATYTENAAAQTLSP</sequence>
<protein>
    <submittedName>
        <fullName evidence="1">VCBS repeat-containing protein</fullName>
    </submittedName>
</protein>
<proteinExistence type="predicted"/>
<evidence type="ECO:0000313" key="1">
    <source>
        <dbReference type="EMBL" id="MEI9413304.1"/>
    </source>
</evidence>
<dbReference type="RefSeq" id="WP_337109613.1">
    <property type="nucleotide sequence ID" value="NZ_JAPYKS010000115.1"/>
</dbReference>
<accession>A0ABU8L7T1</accession>
<feature type="non-terminal residue" evidence="1">
    <location>
        <position position="1"/>
    </location>
</feature>
<dbReference type="EMBL" id="JAPYKS010000115">
    <property type="protein sequence ID" value="MEI9413304.1"/>
    <property type="molecule type" value="Genomic_DNA"/>
</dbReference>
<comment type="caution">
    <text evidence="1">The sequence shown here is derived from an EMBL/GenBank/DDBJ whole genome shotgun (WGS) entry which is preliminary data.</text>
</comment>
<organism evidence="1 2">
    <name type="scientific">Mesorhizobium salmacidum</name>
    <dbReference type="NCBI Taxonomy" id="3015171"/>
    <lineage>
        <taxon>Bacteria</taxon>
        <taxon>Pseudomonadati</taxon>
        <taxon>Pseudomonadota</taxon>
        <taxon>Alphaproteobacteria</taxon>
        <taxon>Hyphomicrobiales</taxon>
        <taxon>Phyllobacteriaceae</taxon>
        <taxon>Mesorhizobium</taxon>
    </lineage>
</organism>
<reference evidence="1 2" key="1">
    <citation type="submission" date="2022-12" db="EMBL/GenBank/DDBJ databases">
        <authorList>
            <person name="Muema E."/>
        </authorList>
    </citation>
    <scope>NUCLEOTIDE SEQUENCE [LARGE SCALE GENOMIC DNA]</scope>
    <source>
        <strain evidence="2">1326</strain>
    </source>
</reference>
<dbReference type="Gene3D" id="2.30.30.100">
    <property type="match status" value="2"/>
</dbReference>
<feature type="non-terminal residue" evidence="1">
    <location>
        <position position="97"/>
    </location>
</feature>
<name>A0ABU8L7T1_9HYPH</name>
<gene>
    <name evidence="1" type="ORF">O7A60_31925</name>
</gene>
<keyword evidence="2" id="KW-1185">Reference proteome</keyword>
<dbReference type="InterPro" id="IPR028994">
    <property type="entry name" value="Integrin_alpha_N"/>
</dbReference>
<dbReference type="SUPFAM" id="SSF69318">
    <property type="entry name" value="Integrin alpha N-terminal domain"/>
    <property type="match status" value="1"/>
</dbReference>
<dbReference type="Proteomes" id="UP001387293">
    <property type="component" value="Unassembled WGS sequence"/>
</dbReference>
<evidence type="ECO:0000313" key="2">
    <source>
        <dbReference type="Proteomes" id="UP001387293"/>
    </source>
</evidence>